<comment type="caution">
    <text evidence="1">The sequence shown here is derived from an EMBL/GenBank/DDBJ whole genome shotgun (WGS) entry which is preliminary data.</text>
</comment>
<sequence length="146" mass="15013">MTLQWAVLMILIIATGLSIENQHQAQRVSDDATLDSLSRNFLVYRSAATGFAQSNPGFSGTLNGSALSLPAWFVKPVGVESYIAGGTTYTYFNGVAPSGMPSALVDLTQSAVVGVKRSGMLISPVAGATGISIPPAVPEGAIVAVN</sequence>
<dbReference type="Gene3D" id="6.20.120.30">
    <property type="entry name" value="PilM protein, C-terminal domain"/>
    <property type="match status" value="1"/>
</dbReference>
<dbReference type="InterPro" id="IPR009987">
    <property type="entry name" value="IM_PilM"/>
</dbReference>
<gene>
    <name evidence="1" type="primary">pilM</name>
    <name evidence="1" type="ORF">HBO33_11845</name>
</gene>
<organism evidence="1 2">
    <name type="scientific">Pseudomonas gessardii</name>
    <dbReference type="NCBI Taxonomy" id="78544"/>
    <lineage>
        <taxon>Bacteria</taxon>
        <taxon>Pseudomonadati</taxon>
        <taxon>Pseudomonadota</taxon>
        <taxon>Gammaproteobacteria</taxon>
        <taxon>Pseudomonadales</taxon>
        <taxon>Pseudomonadaceae</taxon>
        <taxon>Pseudomonas</taxon>
    </lineage>
</organism>
<dbReference type="Pfam" id="PF07419">
    <property type="entry name" value="PilM"/>
    <property type="match status" value="1"/>
</dbReference>
<proteinExistence type="predicted"/>
<dbReference type="InterPro" id="IPR041884">
    <property type="entry name" value="PilM_C-ter"/>
</dbReference>
<accession>A0A7Y1MPA9</accession>
<dbReference type="AlphaFoldDB" id="A0A7Y1MPA9"/>
<dbReference type="InterPro" id="IPR041883">
    <property type="entry name" value="PilM_N-ter"/>
</dbReference>
<dbReference type="Proteomes" id="UP000542111">
    <property type="component" value="Unassembled WGS sequence"/>
</dbReference>
<dbReference type="EMBL" id="JAAQYP010000015">
    <property type="protein sequence ID" value="NNA95863.1"/>
    <property type="molecule type" value="Genomic_DNA"/>
</dbReference>
<evidence type="ECO:0000313" key="1">
    <source>
        <dbReference type="EMBL" id="NNA95863.1"/>
    </source>
</evidence>
<protein>
    <submittedName>
        <fullName evidence="1">Type IV pilus biogenesis protein PilM</fullName>
    </submittedName>
</protein>
<dbReference type="RefSeq" id="WP_169897750.1">
    <property type="nucleotide sequence ID" value="NZ_JAAQYP010000015.1"/>
</dbReference>
<reference evidence="1 2" key="1">
    <citation type="journal article" date="2020" name="Front. Microbiol.">
        <title>Genetic Organization of the aprX-lipA2 Operon Affects the Proteolytic Potential of Pseudomonas Species in Milk.</title>
        <authorList>
            <person name="Maier C."/>
            <person name="Huptas C."/>
            <person name="von Neubeck M."/>
            <person name="Scherer S."/>
            <person name="Wenning M."/>
            <person name="Lucking G."/>
        </authorList>
    </citation>
    <scope>NUCLEOTIDE SEQUENCE [LARGE SCALE GENOMIC DNA]</scope>
    <source>
        <strain evidence="1 2">G4779</strain>
    </source>
</reference>
<name>A0A7Y1MPA9_9PSED</name>
<evidence type="ECO:0000313" key="2">
    <source>
        <dbReference type="Proteomes" id="UP000542111"/>
    </source>
</evidence>
<dbReference type="Gene3D" id="3.30.1300.90">
    <property type="entry name" value="PilM protein, N-terminal domain"/>
    <property type="match status" value="1"/>
</dbReference>